<keyword evidence="8" id="KW-0830">Ubiquinone</keyword>
<evidence type="ECO:0000256" key="6">
    <source>
        <dbReference type="ARBA" id="ARBA00023136"/>
    </source>
</evidence>
<geneLocation type="mitochondrion" evidence="10"/>
<accession>A0A6C0FGM7</accession>
<dbReference type="AlphaFoldDB" id="A0A6C0FGM7"/>
<dbReference type="GO" id="GO:0008137">
    <property type="term" value="F:NADH dehydrogenase (ubiquinone) activity"/>
    <property type="evidence" value="ECO:0007669"/>
    <property type="project" value="UniProtKB-EC"/>
</dbReference>
<dbReference type="GO" id="GO:0009060">
    <property type="term" value="P:aerobic respiration"/>
    <property type="evidence" value="ECO:0007669"/>
    <property type="project" value="TreeGrafter"/>
</dbReference>
<evidence type="ECO:0000256" key="8">
    <source>
        <dbReference type="RuleBase" id="RU000473"/>
    </source>
</evidence>
<dbReference type="EC" id="7.1.1.2" evidence="8"/>
<protein>
    <recommendedName>
        <fullName evidence="3 8">NADH-ubiquinone oxidoreductase chain 1</fullName>
        <ecNumber evidence="8">7.1.1.2</ecNumber>
    </recommendedName>
</protein>
<dbReference type="EMBL" id="MK343095">
    <property type="protein sequence ID" value="QHT54233.1"/>
    <property type="molecule type" value="Genomic_DNA"/>
</dbReference>
<comment type="similarity">
    <text evidence="2 7">Belongs to the complex I subunit 1 family.</text>
</comment>
<name>A0A6C0FGM7_9ECHI</name>
<evidence type="ECO:0000256" key="9">
    <source>
        <dbReference type="SAM" id="Phobius"/>
    </source>
</evidence>
<feature type="transmembrane region" description="Helical" evidence="9">
    <location>
        <begin position="236"/>
        <end position="259"/>
    </location>
</feature>
<dbReference type="PROSITE" id="PS00668">
    <property type="entry name" value="COMPLEX1_ND1_2"/>
    <property type="match status" value="1"/>
</dbReference>
<feature type="transmembrane region" description="Helical" evidence="9">
    <location>
        <begin position="12"/>
        <end position="39"/>
    </location>
</feature>
<feature type="transmembrane region" description="Helical" evidence="9">
    <location>
        <begin position="160"/>
        <end position="178"/>
    </location>
</feature>
<proteinExistence type="inferred from homology"/>
<dbReference type="InterPro" id="IPR018086">
    <property type="entry name" value="NADH_UbQ_OxRdtase_su1_CS"/>
</dbReference>
<dbReference type="InterPro" id="IPR001694">
    <property type="entry name" value="NADH_UbQ_OxRdtase_su1/FPO"/>
</dbReference>
<keyword evidence="5 9" id="KW-1133">Transmembrane helix</keyword>
<dbReference type="GO" id="GO:0005743">
    <property type="term" value="C:mitochondrial inner membrane"/>
    <property type="evidence" value="ECO:0007669"/>
    <property type="project" value="UniProtKB-SubCell"/>
</dbReference>
<dbReference type="Pfam" id="PF00146">
    <property type="entry name" value="NADHdh"/>
    <property type="match status" value="1"/>
</dbReference>
<feature type="transmembrane region" description="Helical" evidence="9">
    <location>
        <begin position="265"/>
        <end position="289"/>
    </location>
</feature>
<keyword evidence="8 10" id="KW-0496">Mitochondrion</keyword>
<evidence type="ECO:0000256" key="5">
    <source>
        <dbReference type="ARBA" id="ARBA00022989"/>
    </source>
</evidence>
<feature type="transmembrane region" description="Helical" evidence="9">
    <location>
        <begin position="85"/>
        <end position="105"/>
    </location>
</feature>
<evidence type="ECO:0000256" key="7">
    <source>
        <dbReference type="RuleBase" id="RU000471"/>
    </source>
</evidence>
<dbReference type="PANTHER" id="PTHR11432">
    <property type="entry name" value="NADH DEHYDROGENASE SUBUNIT 1"/>
    <property type="match status" value="1"/>
</dbReference>
<dbReference type="PANTHER" id="PTHR11432:SF3">
    <property type="entry name" value="NADH-UBIQUINONE OXIDOREDUCTASE CHAIN 1"/>
    <property type="match status" value="1"/>
</dbReference>
<gene>
    <name evidence="10" type="primary">ND1</name>
</gene>
<feature type="transmembrane region" description="Helical" evidence="9">
    <location>
        <begin position="309"/>
        <end position="330"/>
    </location>
</feature>
<dbReference type="PROSITE" id="PS00667">
    <property type="entry name" value="COMPLEX1_ND1_1"/>
    <property type="match status" value="1"/>
</dbReference>
<sequence>MLSLYNSFQGSFISPILVVVSFLGLIIPVLLAVALLTLFERKVIGYTQLRKGPNLVGPLGVLQPIADGLKLFIKENFKPSSASPIMFFGAPASFFFIAIILWGVIPLGSSGVNVSFSLFFILAISSLSAYSVLVAGWASNSKYALVGSLRGVAQIISYEVSFSLIVIPLAFFVGGWGLRSFEFLQNFVWFVIPCLPLFFMWYISTLAETNRAPFDLTEGESELVSGYNVEYSGAPFALFFIGEYANIILVNVLSALLFFGGGSPFYGTLLGVFCLVSKAVFLVFSFLWVRSSFPRIRYDQLMGVMWKGFLPWSVSLLIFYFVSIFIISSFPPFF</sequence>
<evidence type="ECO:0000256" key="3">
    <source>
        <dbReference type="ARBA" id="ARBA00021009"/>
    </source>
</evidence>
<evidence type="ECO:0000256" key="2">
    <source>
        <dbReference type="ARBA" id="ARBA00010535"/>
    </source>
</evidence>
<dbReference type="GeneID" id="43959957"/>
<dbReference type="HAMAP" id="MF_01350">
    <property type="entry name" value="NDH1_NuoH"/>
    <property type="match status" value="1"/>
</dbReference>
<comment type="subcellular location">
    <subcellularLocation>
        <location evidence="1">Membrane</location>
        <topology evidence="1">Multi-pass membrane protein</topology>
    </subcellularLocation>
    <subcellularLocation>
        <location evidence="7">Mitochondrion inner membrane</location>
        <topology evidence="7">Multi-pass membrane protein</topology>
    </subcellularLocation>
</comment>
<keyword evidence="7" id="KW-0520">NAD</keyword>
<dbReference type="GO" id="GO:0003954">
    <property type="term" value="F:NADH dehydrogenase activity"/>
    <property type="evidence" value="ECO:0007669"/>
    <property type="project" value="TreeGrafter"/>
</dbReference>
<comment type="catalytic activity">
    <reaction evidence="8">
        <text>a ubiquinone + NADH + 5 H(+)(in) = a ubiquinol + NAD(+) + 4 H(+)(out)</text>
        <dbReference type="Rhea" id="RHEA:29091"/>
        <dbReference type="Rhea" id="RHEA-COMP:9565"/>
        <dbReference type="Rhea" id="RHEA-COMP:9566"/>
        <dbReference type="ChEBI" id="CHEBI:15378"/>
        <dbReference type="ChEBI" id="CHEBI:16389"/>
        <dbReference type="ChEBI" id="CHEBI:17976"/>
        <dbReference type="ChEBI" id="CHEBI:57540"/>
        <dbReference type="ChEBI" id="CHEBI:57945"/>
        <dbReference type="EC" id="7.1.1.2"/>
    </reaction>
</comment>
<evidence type="ECO:0000313" key="10">
    <source>
        <dbReference type="EMBL" id="QHT54233.1"/>
    </source>
</evidence>
<dbReference type="RefSeq" id="YP_009730177.1">
    <property type="nucleotide sequence ID" value="NC_045939.1"/>
</dbReference>
<evidence type="ECO:0000256" key="1">
    <source>
        <dbReference type="ARBA" id="ARBA00004141"/>
    </source>
</evidence>
<keyword evidence="6 9" id="KW-0472">Membrane</keyword>
<reference evidence="10" key="1">
    <citation type="journal article" date="2019" name="Mar. Biol. Res.">
        <title>Mitochondrial gene rearrangement and phylogenetic relationships in the Amphilepidida and Ophiacanthida (Echinodermata, Ophiuroidea).</title>
        <authorList>
            <person name="Lee T."/>
            <person name="Bae Y.J."/>
            <person name="Shin S."/>
        </authorList>
    </citation>
    <scope>NUCLEOTIDE SEQUENCE</scope>
</reference>
<dbReference type="CTD" id="4535"/>
<keyword evidence="4 7" id="KW-0812">Transmembrane</keyword>
<feature type="transmembrane region" description="Helical" evidence="9">
    <location>
        <begin position="184"/>
        <end position="203"/>
    </location>
</feature>
<organism evidence="10">
    <name type="scientific">Ophiopholis japonica</name>
    <dbReference type="NCBI Taxonomy" id="861513"/>
    <lineage>
        <taxon>Eukaryota</taxon>
        <taxon>Metazoa</taxon>
        <taxon>Echinodermata</taxon>
        <taxon>Eleutherozoa</taxon>
        <taxon>Asterozoa</taxon>
        <taxon>Ophiuroidea</taxon>
        <taxon>Myophiuroidea</taxon>
        <taxon>Metophiurida</taxon>
        <taxon>Ophintegrida</taxon>
        <taxon>Amphilepidida</taxon>
        <taxon>Ophiurina</taxon>
        <taxon>Gnathophiurina</taxon>
        <taxon>Ophiactoidea</taxon>
        <taxon>Ophiactidae</taxon>
        <taxon>Ophiopholis</taxon>
    </lineage>
</organism>
<evidence type="ECO:0000256" key="4">
    <source>
        <dbReference type="ARBA" id="ARBA00022692"/>
    </source>
</evidence>
<feature type="transmembrane region" description="Helical" evidence="9">
    <location>
        <begin position="117"/>
        <end position="139"/>
    </location>
</feature>